<dbReference type="Proteomes" id="UP001324533">
    <property type="component" value="Chromosome"/>
</dbReference>
<protein>
    <submittedName>
        <fullName evidence="1">Uncharacterized protein</fullName>
    </submittedName>
</protein>
<dbReference type="RefSeq" id="WP_322412080.1">
    <property type="nucleotide sequence ID" value="NZ_CP139779.1"/>
</dbReference>
<name>A0ABZ0VEV3_9MICO</name>
<gene>
    <name evidence="1" type="ORF">T9R20_08500</name>
</gene>
<sequence length="72" mass="7756">MTIPPAARAVIEQRIEELDADIAEAEAAVQSVIAGLSAIHKEHSARAAQLEDLQAQRAELAAALEPQHHRRA</sequence>
<proteinExistence type="predicted"/>
<evidence type="ECO:0000313" key="2">
    <source>
        <dbReference type="Proteomes" id="UP001324533"/>
    </source>
</evidence>
<organism evidence="1 2">
    <name type="scientific">Microbacterium invictum</name>
    <dbReference type="NCBI Taxonomy" id="515415"/>
    <lineage>
        <taxon>Bacteria</taxon>
        <taxon>Bacillati</taxon>
        <taxon>Actinomycetota</taxon>
        <taxon>Actinomycetes</taxon>
        <taxon>Micrococcales</taxon>
        <taxon>Microbacteriaceae</taxon>
        <taxon>Microbacterium</taxon>
    </lineage>
</organism>
<dbReference type="EMBL" id="CP139779">
    <property type="protein sequence ID" value="WQB71969.1"/>
    <property type="molecule type" value="Genomic_DNA"/>
</dbReference>
<keyword evidence="2" id="KW-1185">Reference proteome</keyword>
<evidence type="ECO:0000313" key="1">
    <source>
        <dbReference type="EMBL" id="WQB71969.1"/>
    </source>
</evidence>
<accession>A0ABZ0VEV3</accession>
<reference evidence="1 2" key="1">
    <citation type="submission" date="2023-06" db="EMBL/GenBank/DDBJ databases">
        <title>Rock-solubilizing bacteria, Microbacterium invictum, promotes re-establishment of vegetation in rocky wasteland by accelerating rock bio-weathering and reshaping soil bacterial community.</title>
        <authorList>
            <person name="Liu C."/>
        </authorList>
    </citation>
    <scope>NUCLEOTIDE SEQUENCE [LARGE SCALE GENOMIC DNA]</scope>
    <source>
        <strain evidence="1 2">X-18</strain>
    </source>
</reference>